<dbReference type="InterPro" id="IPR009057">
    <property type="entry name" value="Homeodomain-like_sf"/>
</dbReference>
<evidence type="ECO:0000313" key="1">
    <source>
        <dbReference type="EMBL" id="TDQ32146.1"/>
    </source>
</evidence>
<dbReference type="SUPFAM" id="SSF46689">
    <property type="entry name" value="Homeodomain-like"/>
    <property type="match status" value="1"/>
</dbReference>
<keyword evidence="2" id="KW-1185">Reference proteome</keyword>
<evidence type="ECO:0000313" key="2">
    <source>
        <dbReference type="Proteomes" id="UP000295632"/>
    </source>
</evidence>
<comment type="caution">
    <text evidence="1">The sequence shown here is derived from an EMBL/GenBank/DDBJ whole genome shotgun (WGS) entry which is preliminary data.</text>
</comment>
<organism evidence="1 2">
    <name type="scientific">Aureibacillus halotolerans</name>
    <dbReference type="NCBI Taxonomy" id="1508390"/>
    <lineage>
        <taxon>Bacteria</taxon>
        <taxon>Bacillati</taxon>
        <taxon>Bacillota</taxon>
        <taxon>Bacilli</taxon>
        <taxon>Bacillales</taxon>
        <taxon>Bacillaceae</taxon>
        <taxon>Aureibacillus</taxon>
    </lineage>
</organism>
<dbReference type="Gene3D" id="1.10.10.10">
    <property type="entry name" value="Winged helix-like DNA-binding domain superfamily/Winged helix DNA-binding domain"/>
    <property type="match status" value="1"/>
</dbReference>
<dbReference type="InterPro" id="IPR036388">
    <property type="entry name" value="WH-like_DNA-bd_sf"/>
</dbReference>
<dbReference type="EMBL" id="SNYJ01000033">
    <property type="protein sequence ID" value="TDQ32146.1"/>
    <property type="molecule type" value="Genomic_DNA"/>
</dbReference>
<protein>
    <recommendedName>
        <fullName evidence="3">Homeodomain-like domain-containing protein</fullName>
    </recommendedName>
</protein>
<dbReference type="AlphaFoldDB" id="A0A4R6TP17"/>
<evidence type="ECO:0008006" key="3">
    <source>
        <dbReference type="Google" id="ProtNLM"/>
    </source>
</evidence>
<dbReference type="Proteomes" id="UP000295632">
    <property type="component" value="Unassembled WGS sequence"/>
</dbReference>
<gene>
    <name evidence="1" type="ORF">EV213_1339</name>
</gene>
<dbReference type="RefSeq" id="WP_208112792.1">
    <property type="nucleotide sequence ID" value="NZ_SNYJ01000033.1"/>
</dbReference>
<reference evidence="1 2" key="1">
    <citation type="submission" date="2019-03" db="EMBL/GenBank/DDBJ databases">
        <title>Genomic Encyclopedia of Type Strains, Phase IV (KMG-IV): sequencing the most valuable type-strain genomes for metagenomic binning, comparative biology and taxonomic classification.</title>
        <authorList>
            <person name="Goeker M."/>
        </authorList>
    </citation>
    <scope>NUCLEOTIDE SEQUENCE [LARGE SCALE GENOMIC DNA]</scope>
    <source>
        <strain evidence="1 2">DSM 28697</strain>
    </source>
</reference>
<proteinExistence type="predicted"/>
<name>A0A4R6TP17_9BACI</name>
<sequence>MINCRKILELHLDGVSQRTISASTGHSRNTVAGVIQRSKARGVLSLNGTMTNAWLHAFLFWKKAIIRWIGRGFTKNFRR</sequence>
<accession>A0A4R6TP17</accession>